<reference evidence="2 3" key="1">
    <citation type="journal article" date="2021" name="Elife">
        <title>Chloroplast acquisition without the gene transfer in kleptoplastic sea slugs, Plakobranchus ocellatus.</title>
        <authorList>
            <person name="Maeda T."/>
            <person name="Takahashi S."/>
            <person name="Yoshida T."/>
            <person name="Shimamura S."/>
            <person name="Takaki Y."/>
            <person name="Nagai Y."/>
            <person name="Toyoda A."/>
            <person name="Suzuki Y."/>
            <person name="Arimoto A."/>
            <person name="Ishii H."/>
            <person name="Satoh N."/>
            <person name="Nishiyama T."/>
            <person name="Hasebe M."/>
            <person name="Maruyama T."/>
            <person name="Minagawa J."/>
            <person name="Obokata J."/>
            <person name="Shigenobu S."/>
        </authorList>
    </citation>
    <scope>NUCLEOTIDE SEQUENCE [LARGE SCALE GENOMIC DNA]</scope>
</reference>
<proteinExistence type="predicted"/>
<keyword evidence="3" id="KW-1185">Reference proteome</keyword>
<protein>
    <submittedName>
        <fullName evidence="2">Uncharacterized protein</fullName>
    </submittedName>
</protein>
<evidence type="ECO:0000256" key="1">
    <source>
        <dbReference type="SAM" id="MobiDB-lite"/>
    </source>
</evidence>
<dbReference type="Proteomes" id="UP000762676">
    <property type="component" value="Unassembled WGS sequence"/>
</dbReference>
<feature type="compositionally biased region" description="Basic residues" evidence="1">
    <location>
        <begin position="84"/>
        <end position="93"/>
    </location>
</feature>
<comment type="caution">
    <text evidence="2">The sequence shown here is derived from an EMBL/GenBank/DDBJ whole genome shotgun (WGS) entry which is preliminary data.</text>
</comment>
<accession>A0AAV4HHB6</accession>
<name>A0AAV4HHB6_9GAST</name>
<evidence type="ECO:0000313" key="2">
    <source>
        <dbReference type="EMBL" id="GFR96969.1"/>
    </source>
</evidence>
<evidence type="ECO:0000313" key="3">
    <source>
        <dbReference type="Proteomes" id="UP000762676"/>
    </source>
</evidence>
<dbReference type="AlphaFoldDB" id="A0AAV4HHB6"/>
<feature type="compositionally biased region" description="Basic residues" evidence="1">
    <location>
        <begin position="13"/>
        <end position="31"/>
    </location>
</feature>
<organism evidence="2 3">
    <name type="scientific">Elysia marginata</name>
    <dbReference type="NCBI Taxonomy" id="1093978"/>
    <lineage>
        <taxon>Eukaryota</taxon>
        <taxon>Metazoa</taxon>
        <taxon>Spiralia</taxon>
        <taxon>Lophotrochozoa</taxon>
        <taxon>Mollusca</taxon>
        <taxon>Gastropoda</taxon>
        <taxon>Heterobranchia</taxon>
        <taxon>Euthyneura</taxon>
        <taxon>Panpulmonata</taxon>
        <taxon>Sacoglossa</taxon>
        <taxon>Placobranchoidea</taxon>
        <taxon>Plakobranchidae</taxon>
        <taxon>Elysia</taxon>
    </lineage>
</organism>
<gene>
    <name evidence="2" type="ORF">ElyMa_002733700</name>
</gene>
<feature type="region of interest" description="Disordered" evidence="1">
    <location>
        <begin position="1"/>
        <end position="93"/>
    </location>
</feature>
<dbReference type="EMBL" id="BMAT01005613">
    <property type="protein sequence ID" value="GFR96969.1"/>
    <property type="molecule type" value="Genomic_DNA"/>
</dbReference>
<feature type="compositionally biased region" description="Polar residues" evidence="1">
    <location>
        <begin position="52"/>
        <end position="80"/>
    </location>
</feature>
<sequence length="93" mass="11077">MRKQKTPQIRSYPRTRKRKQAIPRVSRKHLKSGLIQEEFERENKLHPEEAENTSSQVLSTNSKEQTTYTLRKQKTPQTRSYPGRTRKRKQATP</sequence>